<protein>
    <submittedName>
        <fullName evidence="1">Uncharacterized protein</fullName>
    </submittedName>
</protein>
<evidence type="ECO:0000313" key="1">
    <source>
        <dbReference type="EMBL" id="KUG22232.1"/>
    </source>
</evidence>
<proteinExistence type="predicted"/>
<name>A0A0W8FMT4_9ZZZZ</name>
<comment type="caution">
    <text evidence="1">The sequence shown here is derived from an EMBL/GenBank/DDBJ whole genome shotgun (WGS) entry which is preliminary data.</text>
</comment>
<gene>
    <name evidence="1" type="ORF">ASZ90_007964</name>
</gene>
<sequence>MTARFLPESSNLVKVISKKRKSSATKLHKVKLPAGSIRMIEPFI</sequence>
<dbReference type="AlphaFoldDB" id="A0A0W8FMT4"/>
<organism evidence="1">
    <name type="scientific">hydrocarbon metagenome</name>
    <dbReference type="NCBI Taxonomy" id="938273"/>
    <lineage>
        <taxon>unclassified sequences</taxon>
        <taxon>metagenomes</taxon>
        <taxon>ecological metagenomes</taxon>
    </lineage>
</organism>
<reference evidence="1" key="1">
    <citation type="journal article" date="2015" name="Proc. Natl. Acad. Sci. U.S.A.">
        <title>Networks of energetic and metabolic interactions define dynamics in microbial communities.</title>
        <authorList>
            <person name="Embree M."/>
            <person name="Liu J.K."/>
            <person name="Al-Bassam M.M."/>
            <person name="Zengler K."/>
        </authorList>
    </citation>
    <scope>NUCLEOTIDE SEQUENCE</scope>
</reference>
<dbReference type="EMBL" id="LNQE01000977">
    <property type="protein sequence ID" value="KUG22232.1"/>
    <property type="molecule type" value="Genomic_DNA"/>
</dbReference>
<accession>A0A0W8FMT4</accession>